<organism evidence="1 2">
    <name type="scientific">Rhododendron molle</name>
    <name type="common">Chinese azalea</name>
    <name type="synonym">Azalea mollis</name>
    <dbReference type="NCBI Taxonomy" id="49168"/>
    <lineage>
        <taxon>Eukaryota</taxon>
        <taxon>Viridiplantae</taxon>
        <taxon>Streptophyta</taxon>
        <taxon>Embryophyta</taxon>
        <taxon>Tracheophyta</taxon>
        <taxon>Spermatophyta</taxon>
        <taxon>Magnoliopsida</taxon>
        <taxon>eudicotyledons</taxon>
        <taxon>Gunneridae</taxon>
        <taxon>Pentapetalae</taxon>
        <taxon>asterids</taxon>
        <taxon>Ericales</taxon>
        <taxon>Ericaceae</taxon>
        <taxon>Ericoideae</taxon>
        <taxon>Rhodoreae</taxon>
        <taxon>Rhododendron</taxon>
    </lineage>
</organism>
<accession>A0ACC0PSA7</accession>
<name>A0ACC0PSA7_RHOML</name>
<dbReference type="Proteomes" id="UP001062846">
    <property type="component" value="Chromosome 2"/>
</dbReference>
<proteinExistence type="predicted"/>
<evidence type="ECO:0000313" key="1">
    <source>
        <dbReference type="EMBL" id="KAI8568019.1"/>
    </source>
</evidence>
<keyword evidence="2" id="KW-1185">Reference proteome</keyword>
<evidence type="ECO:0000313" key="2">
    <source>
        <dbReference type="Proteomes" id="UP001062846"/>
    </source>
</evidence>
<reference evidence="1" key="1">
    <citation type="submission" date="2022-02" db="EMBL/GenBank/DDBJ databases">
        <title>Plant Genome Project.</title>
        <authorList>
            <person name="Zhang R.-G."/>
        </authorList>
    </citation>
    <scope>NUCLEOTIDE SEQUENCE</scope>
    <source>
        <strain evidence="1">AT1</strain>
    </source>
</reference>
<comment type="caution">
    <text evidence="1">The sequence shown here is derived from an EMBL/GenBank/DDBJ whole genome shotgun (WGS) entry which is preliminary data.</text>
</comment>
<dbReference type="EMBL" id="CM046389">
    <property type="protein sequence ID" value="KAI8568019.1"/>
    <property type="molecule type" value="Genomic_DNA"/>
</dbReference>
<sequence length="576" mass="63403">MRNQGPGGFGKFSVSEHTIFESKLDELSTKLEKMKLDVIQVKPVKEVNEVRQVEACVICETMGHSTDNCHTIPALRLHYSQLPPKEVCAMNQWVFVGSTSSASGSKSELAATSTSRTATVPCYPRSARIHTIRPVSRPKLVQQQQAPPPRRTLEDTMNTFRHMQITTIEQTAQAMNNIRTQMGKLTMAIGVLQQERGKLPIQPLANPQGQHLIGSSSVPFLEQAKAIISLRSGKTVDNAQVEPPVTPLLFPIPISSKPTTQNGESPKQACTEEEKGKAKESDIPPAFTVPALFPNRLRTPAKPNLNADIYDVFKQVTVNLPLLDAIKQILLYAKFLKDLCTHKRKLQVQKKVFLTEQVSSLFESTLPPKGGGSTRVPKTAKTPAPVGLPSLEWTIGVKGPSGARAVIDIPRLPQPPMRLPAQVPRKWAEKAIMLMVGMRQLLKNCANGRVLQTRPVPEPVSPVAPQVQPRRSTRTQPQDTASSPTSVSVRGRGTQNLSRPSTEVRQFEVLPRAASQRRPIFEDSEEETEESLKSCSLESTDSSTASSSPGDDDDDGDDEVESTKSEGHQRKRTRRD</sequence>
<gene>
    <name evidence="1" type="ORF">RHMOL_Rhmol02G0166100</name>
</gene>
<protein>
    <submittedName>
        <fullName evidence="1">Uncharacterized protein</fullName>
    </submittedName>
</protein>